<comment type="function">
    <text evidence="10 11">Specifically catalyzes the dephosphorylation of 2-phosphoglycolate. Is involved in the dissimilation of the intracellular 2-phosphoglycolate formed during the DNA repair of 3'-phosphoglycolate ends, a major class of DNA lesions induced by oxidative stress.</text>
</comment>
<dbReference type="PRINTS" id="PR00413">
    <property type="entry name" value="HADHALOGNASE"/>
</dbReference>
<dbReference type="Gene3D" id="1.10.150.240">
    <property type="entry name" value="Putative phosphatase, domain 2"/>
    <property type="match status" value="1"/>
</dbReference>
<dbReference type="HAMAP" id="MF_00495">
    <property type="entry name" value="GPH_hydrolase_bact"/>
    <property type="match status" value="1"/>
</dbReference>
<evidence type="ECO:0000256" key="3">
    <source>
        <dbReference type="ARBA" id="ARBA00004818"/>
    </source>
</evidence>
<dbReference type="FunFam" id="3.40.50.1000:FF:000022">
    <property type="entry name" value="Phosphoglycolate phosphatase"/>
    <property type="match status" value="1"/>
</dbReference>
<feature type="binding site" evidence="11">
    <location>
        <position position="181"/>
    </location>
    <ligand>
        <name>Mg(2+)</name>
        <dbReference type="ChEBI" id="CHEBI:18420"/>
    </ligand>
</feature>
<dbReference type="PANTHER" id="PTHR43434:SF1">
    <property type="entry name" value="PHOSPHOGLYCOLATE PHOSPHATASE"/>
    <property type="match status" value="1"/>
</dbReference>
<dbReference type="InterPro" id="IPR041492">
    <property type="entry name" value="HAD_2"/>
</dbReference>
<evidence type="ECO:0000256" key="7">
    <source>
        <dbReference type="ARBA" id="ARBA00022801"/>
    </source>
</evidence>
<dbReference type="NCBIfam" id="TIGR01549">
    <property type="entry name" value="HAD-SF-IA-v1"/>
    <property type="match status" value="1"/>
</dbReference>
<dbReference type="InterPro" id="IPR036412">
    <property type="entry name" value="HAD-like_sf"/>
</dbReference>
<comment type="pathway">
    <text evidence="3 11">Organic acid metabolism; glycolate biosynthesis; glycolate from 2-phosphoglycolate: step 1/1.</text>
</comment>
<feature type="binding site" evidence="11">
    <location>
        <position position="17"/>
    </location>
    <ligand>
        <name>Mg(2+)</name>
        <dbReference type="ChEBI" id="CHEBI:18420"/>
    </ligand>
</feature>
<organism evidence="12 13">
    <name type="scientific">Fluviibacter phosphoraccumulans</name>
    <dbReference type="NCBI Taxonomy" id="1751046"/>
    <lineage>
        <taxon>Bacteria</taxon>
        <taxon>Pseudomonadati</taxon>
        <taxon>Pseudomonadota</taxon>
        <taxon>Betaproteobacteria</taxon>
        <taxon>Rhodocyclales</taxon>
        <taxon>Fluviibacteraceae</taxon>
        <taxon>Fluviibacter</taxon>
    </lineage>
</organism>
<dbReference type="Gene3D" id="3.40.50.1000">
    <property type="entry name" value="HAD superfamily/HAD-like"/>
    <property type="match status" value="1"/>
</dbReference>
<keyword evidence="7 11" id="KW-0378">Hydrolase</keyword>
<reference evidence="13" key="1">
    <citation type="submission" date="2020-01" db="EMBL/GenBank/DDBJ databases">
        <title>Phosphoaccumulans saitamaens gen. nov., sp. nov., a polyphosphate accumulating bacterium isolated from surface river water.</title>
        <authorList>
            <person name="Watanabe K."/>
            <person name="Suda W."/>
        </authorList>
    </citation>
    <scope>NUCLEOTIDE SEQUENCE [LARGE SCALE GENOMIC DNA]</scope>
    <source>
        <strain evidence="13">ICHIAU1</strain>
    </source>
</reference>
<dbReference type="RefSeq" id="WP_162049117.1">
    <property type="nucleotide sequence ID" value="NZ_AP022345.1"/>
</dbReference>
<evidence type="ECO:0000313" key="12">
    <source>
        <dbReference type="EMBL" id="BBU67924.1"/>
    </source>
</evidence>
<evidence type="ECO:0000256" key="11">
    <source>
        <dbReference type="HAMAP-Rule" id="MF_00495"/>
    </source>
</evidence>
<evidence type="ECO:0000256" key="2">
    <source>
        <dbReference type="ARBA" id="ARBA00001946"/>
    </source>
</evidence>
<dbReference type="Pfam" id="PF13419">
    <property type="entry name" value="HAD_2"/>
    <property type="match status" value="1"/>
</dbReference>
<dbReference type="InterPro" id="IPR050155">
    <property type="entry name" value="HAD-like_hydrolase_sf"/>
</dbReference>
<protein>
    <recommendedName>
        <fullName evidence="5 11">Phosphoglycolate phosphatase</fullName>
        <shortName evidence="11">PGP</shortName>
        <shortName evidence="11">PGPase</shortName>
        <ecNumber evidence="5 11">3.1.3.18</ecNumber>
    </recommendedName>
</protein>
<dbReference type="NCBIfam" id="TIGR01449">
    <property type="entry name" value="PGP_bact"/>
    <property type="match status" value="1"/>
</dbReference>
<dbReference type="EMBL" id="AP022345">
    <property type="protein sequence ID" value="BBU67924.1"/>
    <property type="molecule type" value="Genomic_DNA"/>
</dbReference>
<dbReference type="UniPathway" id="UPA00865">
    <property type="reaction ID" value="UER00834"/>
</dbReference>
<dbReference type="InterPro" id="IPR023198">
    <property type="entry name" value="PGP-like_dom2"/>
</dbReference>
<dbReference type="GO" id="GO:0005829">
    <property type="term" value="C:cytosol"/>
    <property type="evidence" value="ECO:0007669"/>
    <property type="project" value="TreeGrafter"/>
</dbReference>
<feature type="active site" description="Nucleophile" evidence="11">
    <location>
        <position position="17"/>
    </location>
</feature>
<dbReference type="PANTHER" id="PTHR43434">
    <property type="entry name" value="PHOSPHOGLYCOLATE PHOSPHATASE"/>
    <property type="match status" value="1"/>
</dbReference>
<evidence type="ECO:0000256" key="4">
    <source>
        <dbReference type="ARBA" id="ARBA00006171"/>
    </source>
</evidence>
<evidence type="ECO:0000256" key="1">
    <source>
        <dbReference type="ARBA" id="ARBA00000830"/>
    </source>
</evidence>
<dbReference type="SFLD" id="SFLDG01135">
    <property type="entry name" value="C1.5.6:_HAD__Beta-PGM__Phospha"/>
    <property type="match status" value="1"/>
</dbReference>
<accession>A0A7R6R4S0</accession>
<comment type="cofactor">
    <cofactor evidence="2 11">
        <name>Mg(2+)</name>
        <dbReference type="ChEBI" id="CHEBI:18420"/>
    </cofactor>
</comment>
<dbReference type="InterPro" id="IPR037512">
    <property type="entry name" value="PGPase_prok"/>
</dbReference>
<dbReference type="GO" id="GO:0006281">
    <property type="term" value="P:DNA repair"/>
    <property type="evidence" value="ECO:0007669"/>
    <property type="project" value="TreeGrafter"/>
</dbReference>
<dbReference type="GO" id="GO:0046295">
    <property type="term" value="P:glycolate biosynthetic process"/>
    <property type="evidence" value="ECO:0007669"/>
    <property type="project" value="UniProtKB-UniRule"/>
</dbReference>
<evidence type="ECO:0000313" key="13">
    <source>
        <dbReference type="Proteomes" id="UP000463961"/>
    </source>
</evidence>
<dbReference type="SUPFAM" id="SSF56784">
    <property type="entry name" value="HAD-like"/>
    <property type="match status" value="1"/>
</dbReference>
<proteinExistence type="inferred from homology"/>
<dbReference type="NCBIfam" id="NF009695">
    <property type="entry name" value="PRK13222.1-2"/>
    <property type="match status" value="1"/>
</dbReference>
<evidence type="ECO:0000256" key="8">
    <source>
        <dbReference type="ARBA" id="ARBA00022842"/>
    </source>
</evidence>
<dbReference type="EC" id="3.1.3.18" evidence="5 11"/>
<dbReference type="GO" id="GO:0005975">
    <property type="term" value="P:carbohydrate metabolic process"/>
    <property type="evidence" value="ECO:0007669"/>
    <property type="project" value="InterPro"/>
</dbReference>
<comment type="similarity">
    <text evidence="4 11">Belongs to the HAD-like hydrolase superfamily. CbbY/CbbZ/Gph/YieH family.</text>
</comment>
<evidence type="ECO:0000256" key="5">
    <source>
        <dbReference type="ARBA" id="ARBA00013078"/>
    </source>
</evidence>
<dbReference type="SFLD" id="SFLDG01129">
    <property type="entry name" value="C1.5:_HAD__Beta-PGM__Phosphata"/>
    <property type="match status" value="1"/>
</dbReference>
<dbReference type="GO" id="GO:0008967">
    <property type="term" value="F:phosphoglycolate phosphatase activity"/>
    <property type="evidence" value="ECO:0007669"/>
    <property type="project" value="UniProtKB-UniRule"/>
</dbReference>
<keyword evidence="13" id="KW-1185">Reference proteome</keyword>
<comment type="catalytic activity">
    <reaction evidence="1 11">
        <text>2-phosphoglycolate + H2O = glycolate + phosphate</text>
        <dbReference type="Rhea" id="RHEA:14369"/>
        <dbReference type="ChEBI" id="CHEBI:15377"/>
        <dbReference type="ChEBI" id="CHEBI:29805"/>
        <dbReference type="ChEBI" id="CHEBI:43474"/>
        <dbReference type="ChEBI" id="CHEBI:58033"/>
        <dbReference type="EC" id="3.1.3.18"/>
    </reaction>
</comment>
<evidence type="ECO:0000256" key="6">
    <source>
        <dbReference type="ARBA" id="ARBA00022723"/>
    </source>
</evidence>
<dbReference type="InterPro" id="IPR023214">
    <property type="entry name" value="HAD_sf"/>
</dbReference>
<name>A0A7R6R4S0_9RHOO</name>
<dbReference type="AlphaFoldDB" id="A0A7R6R4S0"/>
<dbReference type="GO" id="GO:0046872">
    <property type="term" value="F:metal ion binding"/>
    <property type="evidence" value="ECO:0007669"/>
    <property type="project" value="UniProtKB-KW"/>
</dbReference>
<dbReference type="OrthoDB" id="9807630at2"/>
<keyword evidence="6 11" id="KW-0479">Metal-binding</keyword>
<dbReference type="SFLD" id="SFLDS00003">
    <property type="entry name" value="Haloacid_Dehalogenase"/>
    <property type="match status" value="1"/>
</dbReference>
<gene>
    <name evidence="12" type="primary">gph</name>
    <name evidence="12" type="ORF">ICHIAU1_02070</name>
</gene>
<feature type="binding site" evidence="11">
    <location>
        <position position="19"/>
    </location>
    <ligand>
        <name>Mg(2+)</name>
        <dbReference type="ChEBI" id="CHEBI:18420"/>
    </ligand>
</feature>
<keyword evidence="8 11" id="KW-0460">Magnesium</keyword>
<evidence type="ECO:0000256" key="9">
    <source>
        <dbReference type="ARBA" id="ARBA00023277"/>
    </source>
</evidence>
<evidence type="ECO:0000256" key="10">
    <source>
        <dbReference type="ARBA" id="ARBA00059247"/>
    </source>
</evidence>
<dbReference type="InterPro" id="IPR006439">
    <property type="entry name" value="HAD-SF_hydro_IA"/>
</dbReference>
<sequence>MTSSQRILASTRSLTIDLDGTLVDTVLDLHQACNAMLAELGLPDRSVAEIGRFIGRGTNTLVRRCLTNDQTGQAPDEEAFEQGLAAYLKHYTRINGKHAKVYPGVKEGLAALQTAGYPMAVVTNKPVKFTLPLLEATGLAPYFKAVIGGDSTPNKKPAPDPIICACVEMDVSLMHNLHVGDSGNDIQAAQAAGCGAVGVTYGYAEGYPIQAEDCNALVGSLAELAAMLPAHAHEEHS</sequence>
<dbReference type="Proteomes" id="UP000463961">
    <property type="component" value="Chromosome"/>
</dbReference>
<keyword evidence="9 11" id="KW-0119">Carbohydrate metabolism</keyword>